<dbReference type="RefSeq" id="WP_378020281.1">
    <property type="nucleotide sequence ID" value="NZ_JBHSKG010000002.1"/>
</dbReference>
<name>A0ABV9ZC88_9PSEU</name>
<evidence type="ECO:0000313" key="1">
    <source>
        <dbReference type="EMBL" id="MFC5137925.1"/>
    </source>
</evidence>
<dbReference type="EMBL" id="JBHSKG010000002">
    <property type="protein sequence ID" value="MFC5137925.1"/>
    <property type="molecule type" value="Genomic_DNA"/>
</dbReference>
<sequence>MIANVVGAVIALGLLVHLVVALLRPERF</sequence>
<dbReference type="Pfam" id="PF09604">
    <property type="entry name" value="Potass_KdpF"/>
    <property type="match status" value="1"/>
</dbReference>
<dbReference type="Proteomes" id="UP001596175">
    <property type="component" value="Unassembled WGS sequence"/>
</dbReference>
<keyword evidence="2" id="KW-1185">Reference proteome</keyword>
<dbReference type="NCBIfam" id="TIGR02115">
    <property type="entry name" value="potass_kdpF"/>
    <property type="match status" value="1"/>
</dbReference>
<organism evidence="1 2">
    <name type="scientific">Actinomycetospora rhizophila</name>
    <dbReference type="NCBI Taxonomy" id="1416876"/>
    <lineage>
        <taxon>Bacteria</taxon>
        <taxon>Bacillati</taxon>
        <taxon>Actinomycetota</taxon>
        <taxon>Actinomycetes</taxon>
        <taxon>Pseudonocardiales</taxon>
        <taxon>Pseudonocardiaceae</taxon>
        <taxon>Actinomycetospora</taxon>
    </lineage>
</organism>
<evidence type="ECO:0000313" key="2">
    <source>
        <dbReference type="Proteomes" id="UP001596175"/>
    </source>
</evidence>
<gene>
    <name evidence="1" type="primary">kdpF</name>
    <name evidence="1" type="ORF">ACFPK1_06760</name>
</gene>
<accession>A0ABV9ZC88</accession>
<dbReference type="InterPro" id="IPR011726">
    <property type="entry name" value="KdpF"/>
</dbReference>
<reference evidence="2" key="1">
    <citation type="journal article" date="2019" name="Int. J. Syst. Evol. Microbiol.">
        <title>The Global Catalogue of Microorganisms (GCM) 10K type strain sequencing project: providing services to taxonomists for standard genome sequencing and annotation.</title>
        <authorList>
            <consortium name="The Broad Institute Genomics Platform"/>
            <consortium name="The Broad Institute Genome Sequencing Center for Infectious Disease"/>
            <person name="Wu L."/>
            <person name="Ma J."/>
        </authorList>
    </citation>
    <scope>NUCLEOTIDE SEQUENCE [LARGE SCALE GENOMIC DNA]</scope>
    <source>
        <strain evidence="2">XZYJ18</strain>
    </source>
</reference>
<comment type="caution">
    <text evidence="1">The sequence shown here is derived from an EMBL/GenBank/DDBJ whole genome shotgun (WGS) entry which is preliminary data.</text>
</comment>
<protein>
    <submittedName>
        <fullName evidence="1">K(+)-transporting ATPase subunit F</fullName>
    </submittedName>
</protein>
<proteinExistence type="predicted"/>